<evidence type="ECO:0000256" key="9">
    <source>
        <dbReference type="ARBA" id="ARBA00023136"/>
    </source>
</evidence>
<evidence type="ECO:0000256" key="3">
    <source>
        <dbReference type="ARBA" id="ARBA00006669"/>
    </source>
</evidence>
<dbReference type="Pfam" id="PF04973">
    <property type="entry name" value="NMN_transporter"/>
    <property type="match status" value="1"/>
</dbReference>
<sequence>MVLLESASWHQFIQQLQQTSWLEWLGFVSTIACIYLAAKENILNWPISILSIIISAVLYFQSHLFGDFALQFYFLFTAFYGWWFWFTKKKEKERPIVSIKTHHWLIVITIVVLLTLILGYLLAKYTPSNVPYQDGFCTAVSLVAQIMLTRKILENWILWILVDICYVPLLIYKNLNIYALLYAILVVIALKGYLDWRDTYREQKDD</sequence>
<evidence type="ECO:0000256" key="6">
    <source>
        <dbReference type="ARBA" id="ARBA00022475"/>
    </source>
</evidence>
<keyword evidence="12" id="KW-1185">Reference proteome</keyword>
<evidence type="ECO:0000256" key="8">
    <source>
        <dbReference type="ARBA" id="ARBA00022989"/>
    </source>
</evidence>
<keyword evidence="7 10" id="KW-0812">Transmembrane</keyword>
<evidence type="ECO:0000313" key="12">
    <source>
        <dbReference type="Proteomes" id="UP001517367"/>
    </source>
</evidence>
<keyword evidence="5" id="KW-0813">Transport</keyword>
<name>A0ABW9JKH8_9SPHI</name>
<keyword evidence="9 10" id="KW-0472">Membrane</keyword>
<comment type="similarity">
    <text evidence="3">Belongs to the nicotinamide ribonucleoside (NR) uptake permease (TC 4.B.1) family.</text>
</comment>
<evidence type="ECO:0000256" key="4">
    <source>
        <dbReference type="ARBA" id="ARBA00017522"/>
    </source>
</evidence>
<feature type="transmembrane region" description="Helical" evidence="10">
    <location>
        <begin position="45"/>
        <end position="62"/>
    </location>
</feature>
<evidence type="ECO:0000256" key="2">
    <source>
        <dbReference type="ARBA" id="ARBA00004651"/>
    </source>
</evidence>
<feature type="transmembrane region" description="Helical" evidence="10">
    <location>
        <begin position="155"/>
        <end position="171"/>
    </location>
</feature>
<keyword evidence="8 10" id="KW-1133">Transmembrane helix</keyword>
<protein>
    <recommendedName>
        <fullName evidence="4">Nicotinamide riboside transporter PnuC</fullName>
    </recommendedName>
</protein>
<evidence type="ECO:0000256" key="1">
    <source>
        <dbReference type="ARBA" id="ARBA00002672"/>
    </source>
</evidence>
<evidence type="ECO:0000313" key="11">
    <source>
        <dbReference type="EMBL" id="MFN0292939.1"/>
    </source>
</evidence>
<evidence type="ECO:0000256" key="10">
    <source>
        <dbReference type="SAM" id="Phobius"/>
    </source>
</evidence>
<comment type="function">
    <text evidence="1">Required for nicotinamide riboside transport across the inner membrane.</text>
</comment>
<feature type="transmembrane region" description="Helical" evidence="10">
    <location>
        <begin position="105"/>
        <end position="123"/>
    </location>
</feature>
<dbReference type="NCBIfam" id="TIGR01528">
    <property type="entry name" value="NMN_trans_PnuC"/>
    <property type="match status" value="1"/>
</dbReference>
<feature type="transmembrane region" description="Helical" evidence="10">
    <location>
        <begin position="68"/>
        <end position="85"/>
    </location>
</feature>
<gene>
    <name evidence="11" type="primary">pnuC</name>
    <name evidence="11" type="ORF">E5L68_016195</name>
</gene>
<keyword evidence="6" id="KW-1003">Cell membrane</keyword>
<comment type="subcellular location">
    <subcellularLocation>
        <location evidence="2">Cell membrane</location>
        <topology evidence="2">Multi-pass membrane protein</topology>
    </subcellularLocation>
</comment>
<organism evidence="11 12">
    <name type="scientific">Pedobacter helvus</name>
    <dbReference type="NCBI Taxonomy" id="2563444"/>
    <lineage>
        <taxon>Bacteria</taxon>
        <taxon>Pseudomonadati</taxon>
        <taxon>Bacteroidota</taxon>
        <taxon>Sphingobacteriia</taxon>
        <taxon>Sphingobacteriales</taxon>
        <taxon>Sphingobacteriaceae</taxon>
        <taxon>Pedobacter</taxon>
    </lineage>
</organism>
<dbReference type="RefSeq" id="WP_138728693.1">
    <property type="nucleotide sequence ID" value="NZ_SRMP02000034.1"/>
</dbReference>
<accession>A0ABW9JKH8</accession>
<dbReference type="InterPro" id="IPR006419">
    <property type="entry name" value="NMN_transpt_PnuC"/>
</dbReference>
<feature type="transmembrane region" description="Helical" evidence="10">
    <location>
        <begin position="177"/>
        <end position="194"/>
    </location>
</feature>
<dbReference type="PANTHER" id="PTHR36122">
    <property type="entry name" value="NICOTINAMIDE RIBOSIDE TRANSPORTER PNUC"/>
    <property type="match status" value="1"/>
</dbReference>
<dbReference type="EMBL" id="SRMP02000034">
    <property type="protein sequence ID" value="MFN0292939.1"/>
    <property type="molecule type" value="Genomic_DNA"/>
</dbReference>
<evidence type="ECO:0000256" key="5">
    <source>
        <dbReference type="ARBA" id="ARBA00022448"/>
    </source>
</evidence>
<evidence type="ECO:0000256" key="7">
    <source>
        <dbReference type="ARBA" id="ARBA00022692"/>
    </source>
</evidence>
<dbReference type="Proteomes" id="UP001517367">
    <property type="component" value="Unassembled WGS sequence"/>
</dbReference>
<feature type="transmembrane region" description="Helical" evidence="10">
    <location>
        <begin position="20"/>
        <end position="38"/>
    </location>
</feature>
<reference evidence="11 12" key="1">
    <citation type="submission" date="2024-12" db="EMBL/GenBank/DDBJ databases">
        <authorList>
            <person name="Hu S."/>
        </authorList>
    </citation>
    <scope>NUCLEOTIDE SEQUENCE [LARGE SCALE GENOMIC DNA]</scope>
    <source>
        <strain evidence="11 12">P-25</strain>
    </source>
</reference>
<comment type="caution">
    <text evidence="11">The sequence shown here is derived from an EMBL/GenBank/DDBJ whole genome shotgun (WGS) entry which is preliminary data.</text>
</comment>
<proteinExistence type="inferred from homology"/>
<dbReference type="PANTHER" id="PTHR36122:SF2">
    <property type="entry name" value="NICOTINAMIDE RIBOSIDE TRANSPORTER PNUC"/>
    <property type="match status" value="1"/>
</dbReference>